<name>A0ABD5QG58_9EURY</name>
<keyword evidence="1 7" id="KW-0690">Ribosome biogenesis</keyword>
<feature type="binding site" evidence="7">
    <location>
        <position position="13"/>
    </location>
    <ligand>
        <name>ATP</name>
        <dbReference type="ChEBI" id="CHEBI:30616"/>
    </ligand>
</feature>
<feature type="binding site" evidence="7">
    <location>
        <position position="12"/>
    </location>
    <ligand>
        <name>ATP</name>
        <dbReference type="ChEBI" id="CHEBI:30616"/>
    </ligand>
</feature>
<evidence type="ECO:0000256" key="5">
    <source>
        <dbReference type="ARBA" id="ARBA00022777"/>
    </source>
</evidence>
<dbReference type="HAMAP" id="MF_00039">
    <property type="entry name" value="Adenylate_kinase_AK6"/>
    <property type="match status" value="1"/>
</dbReference>
<evidence type="ECO:0000313" key="8">
    <source>
        <dbReference type="EMBL" id="MFC4988645.1"/>
    </source>
</evidence>
<comment type="similarity">
    <text evidence="7">Belongs to the adenylate kinase family. AK6 subfamily.</text>
</comment>
<keyword evidence="3 7" id="KW-0808">Transferase</keyword>
<dbReference type="AlphaFoldDB" id="A0ABD5QG58"/>
<evidence type="ECO:0000256" key="2">
    <source>
        <dbReference type="ARBA" id="ARBA00022552"/>
    </source>
</evidence>
<reference evidence="8 9" key="1">
    <citation type="journal article" date="2019" name="Int. J. Syst. Evol. Microbiol.">
        <title>The Global Catalogue of Microorganisms (GCM) 10K type strain sequencing project: providing services to taxonomists for standard genome sequencing and annotation.</title>
        <authorList>
            <consortium name="The Broad Institute Genomics Platform"/>
            <consortium name="The Broad Institute Genome Sequencing Center for Infectious Disease"/>
            <person name="Wu L."/>
            <person name="Ma J."/>
        </authorList>
    </citation>
    <scope>NUCLEOTIDE SEQUENCE [LARGE SCALE GENOMIC DNA]</scope>
    <source>
        <strain evidence="8 9">CGMCC 1.15824</strain>
    </source>
</reference>
<comment type="caution">
    <text evidence="7">Lacks conserved residue(s) required for the propagation of feature annotation.</text>
</comment>
<dbReference type="GO" id="GO:0006364">
    <property type="term" value="P:rRNA processing"/>
    <property type="evidence" value="ECO:0007669"/>
    <property type="project" value="UniProtKB-KW"/>
</dbReference>
<proteinExistence type="inferred from homology"/>
<dbReference type="GO" id="GO:0005524">
    <property type="term" value="F:ATP binding"/>
    <property type="evidence" value="ECO:0007669"/>
    <property type="project" value="UniProtKB-UniRule"/>
</dbReference>
<dbReference type="PANTHER" id="PTHR12595">
    <property type="entry name" value="POS9-ACTIVATING FACTOR FAP7-RELATED"/>
    <property type="match status" value="1"/>
</dbReference>
<organism evidence="8 9">
    <name type="scientific">Saliphagus infecundisoli</name>
    <dbReference type="NCBI Taxonomy" id="1849069"/>
    <lineage>
        <taxon>Archaea</taxon>
        <taxon>Methanobacteriati</taxon>
        <taxon>Methanobacteriota</taxon>
        <taxon>Stenosarchaea group</taxon>
        <taxon>Halobacteria</taxon>
        <taxon>Halobacteriales</taxon>
        <taxon>Natrialbaceae</taxon>
        <taxon>Saliphagus</taxon>
    </lineage>
</organism>
<dbReference type="Pfam" id="PF13238">
    <property type="entry name" value="AAA_18"/>
    <property type="match status" value="1"/>
</dbReference>
<dbReference type="RefSeq" id="WP_224827386.1">
    <property type="nucleotide sequence ID" value="NZ_JAIVEF010000001.1"/>
</dbReference>
<feature type="region of interest" description="LID" evidence="7">
    <location>
        <begin position="99"/>
        <end position="109"/>
    </location>
</feature>
<keyword evidence="4 7" id="KW-0547">Nucleotide-binding</keyword>
<evidence type="ECO:0000256" key="4">
    <source>
        <dbReference type="ARBA" id="ARBA00022741"/>
    </source>
</evidence>
<dbReference type="InterPro" id="IPR027417">
    <property type="entry name" value="P-loop_NTPase"/>
</dbReference>
<comment type="catalytic activity">
    <reaction evidence="7">
        <text>ATP + H2O = ADP + phosphate + H(+)</text>
        <dbReference type="Rhea" id="RHEA:13065"/>
        <dbReference type="ChEBI" id="CHEBI:15377"/>
        <dbReference type="ChEBI" id="CHEBI:15378"/>
        <dbReference type="ChEBI" id="CHEBI:30616"/>
        <dbReference type="ChEBI" id="CHEBI:43474"/>
        <dbReference type="ChEBI" id="CHEBI:456216"/>
    </reaction>
</comment>
<dbReference type="SUPFAM" id="SSF52540">
    <property type="entry name" value="P-loop containing nucleoside triphosphate hydrolases"/>
    <property type="match status" value="1"/>
</dbReference>
<keyword evidence="2 7" id="KW-0698">rRNA processing</keyword>
<dbReference type="GO" id="GO:0004017">
    <property type="term" value="F:AMP kinase activity"/>
    <property type="evidence" value="ECO:0007669"/>
    <property type="project" value="UniProtKB-UniRule"/>
</dbReference>
<gene>
    <name evidence="8" type="ORF">ACFPFO_12900</name>
</gene>
<feature type="binding site" evidence="7">
    <location>
        <position position="15"/>
    </location>
    <ligand>
        <name>ATP</name>
        <dbReference type="ChEBI" id="CHEBI:30616"/>
    </ligand>
</feature>
<protein>
    <recommendedName>
        <fullName evidence="7">Putative adenylate kinase</fullName>
        <shortName evidence="7">AK</shortName>
        <ecNumber evidence="7">2.7.4.3</ecNumber>
    </recommendedName>
    <alternativeName>
        <fullName evidence="7">ATP-AMP transphosphorylase</fullName>
    </alternativeName>
</protein>
<comment type="subunit">
    <text evidence="7">Interacts with uS11. Not a structural component of 40S pre-ribosomes, but transiently interacts with them by binding to uS11.</text>
</comment>
<accession>A0ABD5QG58</accession>
<dbReference type="InterPro" id="IPR020618">
    <property type="entry name" value="Adenyl_kinase_AK6"/>
</dbReference>
<keyword evidence="6 7" id="KW-0067">ATP-binding</keyword>
<feature type="binding site" evidence="7">
    <location>
        <position position="100"/>
    </location>
    <ligand>
        <name>ATP</name>
        <dbReference type="ChEBI" id="CHEBI:30616"/>
    </ligand>
</feature>
<dbReference type="Proteomes" id="UP001595925">
    <property type="component" value="Unassembled WGS sequence"/>
</dbReference>
<comment type="catalytic activity">
    <reaction evidence="7">
        <text>AMP + ATP = 2 ADP</text>
        <dbReference type="Rhea" id="RHEA:12973"/>
        <dbReference type="ChEBI" id="CHEBI:30616"/>
        <dbReference type="ChEBI" id="CHEBI:456215"/>
        <dbReference type="ChEBI" id="CHEBI:456216"/>
        <dbReference type="EC" id="2.7.4.3"/>
    </reaction>
</comment>
<sequence>MRLAVTGTPGTGKTTATDLLEREYGIDVVHCNELIENEGISTGVDTDRDSAIVDLDALESRLADREDCVLDSHLAHHLPADRVAVLRCDPEDLEDRLLERGEPEAKARENAESEALDVILAEAVDRHGREAVYEIDTTDREPGAVADEIHAVRQGTREPSAGTVDFVGYLA</sequence>
<comment type="caution">
    <text evidence="8">The sequence shown here is derived from an EMBL/GenBank/DDBJ whole genome shotgun (WGS) entry which is preliminary data.</text>
</comment>
<dbReference type="GO" id="GO:0042274">
    <property type="term" value="P:ribosomal small subunit biogenesis"/>
    <property type="evidence" value="ECO:0007669"/>
    <property type="project" value="UniProtKB-UniRule"/>
</dbReference>
<evidence type="ECO:0000313" key="9">
    <source>
        <dbReference type="Proteomes" id="UP001595925"/>
    </source>
</evidence>
<dbReference type="EMBL" id="JBHSJG010000036">
    <property type="protein sequence ID" value="MFC4988645.1"/>
    <property type="molecule type" value="Genomic_DNA"/>
</dbReference>
<dbReference type="PANTHER" id="PTHR12595:SF0">
    <property type="entry name" value="ADENYLATE KINASE ISOENZYME 6"/>
    <property type="match status" value="1"/>
</dbReference>
<comment type="function">
    <text evidence="7">Broad-specificity nucleoside monophosphate (NMP) kinase that catalyzes the reversible transfer of the terminal phosphate group between nucleoside triphosphates and monophosphates. Has also ATPase activity. Involved in the late maturation steps of the 30S ribosomal particles, specifically 16S rRNA maturation. While NMP activity is not required for ribosome maturation, ATPase activity is. Associates transiently with small ribosomal subunit protein uS11. ATP hydrolysis breaks the interaction with uS11. May temporarily remove uS11 from the ribosome to enable a conformational change of the ribosomal RNA that is needed for the final maturation step of the small ribosomal subunit.</text>
</comment>
<dbReference type="Gene3D" id="3.40.50.300">
    <property type="entry name" value="P-loop containing nucleotide triphosphate hydrolases"/>
    <property type="match status" value="1"/>
</dbReference>
<feature type="binding site" evidence="7">
    <location>
        <position position="14"/>
    </location>
    <ligand>
        <name>ATP</name>
        <dbReference type="ChEBI" id="CHEBI:30616"/>
    </ligand>
</feature>
<evidence type="ECO:0000256" key="6">
    <source>
        <dbReference type="ARBA" id="ARBA00022840"/>
    </source>
</evidence>
<evidence type="ECO:0000256" key="3">
    <source>
        <dbReference type="ARBA" id="ARBA00022679"/>
    </source>
</evidence>
<keyword evidence="5 7" id="KW-0418">Kinase</keyword>
<dbReference type="EC" id="2.7.4.3" evidence="7"/>
<feature type="binding site" evidence="7">
    <location>
        <position position="10"/>
    </location>
    <ligand>
        <name>ATP</name>
        <dbReference type="ChEBI" id="CHEBI:30616"/>
    </ligand>
</feature>
<evidence type="ECO:0000256" key="7">
    <source>
        <dbReference type="HAMAP-Rule" id="MF_00039"/>
    </source>
</evidence>
<keyword evidence="9" id="KW-1185">Reference proteome</keyword>
<evidence type="ECO:0000256" key="1">
    <source>
        <dbReference type="ARBA" id="ARBA00022517"/>
    </source>
</evidence>